<dbReference type="EMBL" id="KX077883">
    <property type="protein sequence ID" value="ANJ64040.1"/>
    <property type="molecule type" value="Genomic_DNA"/>
</dbReference>
<organism evidence="1">
    <name type="scientific">Streptococcus suis</name>
    <dbReference type="NCBI Taxonomy" id="1307"/>
    <lineage>
        <taxon>Bacteria</taxon>
        <taxon>Bacillati</taxon>
        <taxon>Bacillota</taxon>
        <taxon>Bacilli</taxon>
        <taxon>Lactobacillales</taxon>
        <taxon>Streptococcaceae</taxon>
        <taxon>Streptococcus</taxon>
    </lineage>
</organism>
<name>A0A1X9I1C5_STRSU</name>
<proteinExistence type="predicted"/>
<reference evidence="1" key="1">
    <citation type="journal article" date="2016" name="Front. Cell. Infect. Microbiol.">
        <title>Evolution and Diversity of the Antimicrobial Resistance Associated Mobilome in Streptococcus suis: A Probable Mobile Genetic Elements Reservoir for Other Streptococci.</title>
        <authorList>
            <person name="Huang J."/>
            <person name="Ma J."/>
            <person name="Shang K."/>
            <person name="Hu X."/>
            <person name="Liang Y."/>
            <person name="Li D."/>
            <person name="Wu Z."/>
            <person name="Dai L."/>
            <person name="Chen L."/>
            <person name="Wang L."/>
        </authorList>
    </citation>
    <scope>NUCLEOTIDE SEQUENCE</scope>
    <source>
        <strain evidence="1">ZJ20091101</strain>
    </source>
</reference>
<protein>
    <submittedName>
        <fullName evidence="1">Uncharacterized protein</fullName>
    </submittedName>
</protein>
<accession>A0A1X9I1C5</accession>
<sequence>MKSVAKQIPIPTPKNTMTKLMALLILGNNIERTTIRKPYIKTAINPNKTSQK</sequence>
<dbReference type="RefSeq" id="WP_185740687.1">
    <property type="nucleotide sequence ID" value="NZ_RSDN01000001.1"/>
</dbReference>
<dbReference type="AlphaFoldDB" id="A0A1X9I1C5"/>
<evidence type="ECO:0000313" key="1">
    <source>
        <dbReference type="EMBL" id="ANJ64040.1"/>
    </source>
</evidence>